<dbReference type="Pfam" id="PF00665">
    <property type="entry name" value="rve"/>
    <property type="match status" value="1"/>
</dbReference>
<keyword evidence="1" id="KW-0378">Hydrolase</keyword>
<reference evidence="5" key="1">
    <citation type="journal article" date="2017" name="Front. Plant Sci.">
        <title>Climate Clever Clovers: New Paradigm to Reduce the Environmental Footprint of Ruminants by Breeding Low Methanogenic Forages Utilizing Haplotype Variation.</title>
        <authorList>
            <person name="Kaur P."/>
            <person name="Appels R."/>
            <person name="Bayer P.E."/>
            <person name="Keeble-Gagnere G."/>
            <person name="Wang J."/>
            <person name="Hirakawa H."/>
            <person name="Shirasawa K."/>
            <person name="Vercoe P."/>
            <person name="Stefanova K."/>
            <person name="Durmic Z."/>
            <person name="Nichols P."/>
            <person name="Revell C."/>
            <person name="Isobe S.N."/>
            <person name="Edwards D."/>
            <person name="Erskine W."/>
        </authorList>
    </citation>
    <scope>NUCLEOTIDE SEQUENCE [LARGE SCALE GENOMIC DNA]</scope>
    <source>
        <strain evidence="5">cv. Daliak</strain>
    </source>
</reference>
<feature type="compositionally biased region" description="Polar residues" evidence="2">
    <location>
        <begin position="1"/>
        <end position="12"/>
    </location>
</feature>
<accession>A0A2Z6PC02</accession>
<dbReference type="GO" id="GO:0015074">
    <property type="term" value="P:DNA integration"/>
    <property type="evidence" value="ECO:0007669"/>
    <property type="project" value="InterPro"/>
</dbReference>
<gene>
    <name evidence="4" type="ORF">TSUD_351810</name>
</gene>
<organism evidence="4 5">
    <name type="scientific">Trifolium subterraneum</name>
    <name type="common">Subterranean clover</name>
    <dbReference type="NCBI Taxonomy" id="3900"/>
    <lineage>
        <taxon>Eukaryota</taxon>
        <taxon>Viridiplantae</taxon>
        <taxon>Streptophyta</taxon>
        <taxon>Embryophyta</taxon>
        <taxon>Tracheophyta</taxon>
        <taxon>Spermatophyta</taxon>
        <taxon>Magnoliopsida</taxon>
        <taxon>eudicotyledons</taxon>
        <taxon>Gunneridae</taxon>
        <taxon>Pentapetalae</taxon>
        <taxon>rosids</taxon>
        <taxon>fabids</taxon>
        <taxon>Fabales</taxon>
        <taxon>Fabaceae</taxon>
        <taxon>Papilionoideae</taxon>
        <taxon>50 kb inversion clade</taxon>
        <taxon>NPAAA clade</taxon>
        <taxon>Hologalegina</taxon>
        <taxon>IRL clade</taxon>
        <taxon>Trifolieae</taxon>
        <taxon>Trifolium</taxon>
    </lineage>
</organism>
<evidence type="ECO:0000256" key="1">
    <source>
        <dbReference type="ARBA" id="ARBA00022750"/>
    </source>
</evidence>
<name>A0A2Z6PC02_TRISU</name>
<evidence type="ECO:0000256" key="2">
    <source>
        <dbReference type="SAM" id="MobiDB-lite"/>
    </source>
</evidence>
<keyword evidence="1" id="KW-0645">Protease</keyword>
<dbReference type="Pfam" id="PF14244">
    <property type="entry name" value="Retrotran_gag_3"/>
    <property type="match status" value="1"/>
</dbReference>
<keyword evidence="1" id="KW-0064">Aspartyl protease</keyword>
<feature type="region of interest" description="Disordered" evidence="2">
    <location>
        <begin position="1"/>
        <end position="20"/>
    </location>
</feature>
<dbReference type="InterPro" id="IPR001584">
    <property type="entry name" value="Integrase_cat-core"/>
</dbReference>
<dbReference type="GO" id="GO:0004190">
    <property type="term" value="F:aspartic-type endopeptidase activity"/>
    <property type="evidence" value="ECO:0007669"/>
    <property type="project" value="UniProtKB-KW"/>
</dbReference>
<dbReference type="PANTHER" id="PTHR11439">
    <property type="entry name" value="GAG-POL-RELATED RETROTRANSPOSON"/>
    <property type="match status" value="1"/>
</dbReference>
<dbReference type="CDD" id="cd09272">
    <property type="entry name" value="RNase_HI_RT_Ty1"/>
    <property type="match status" value="1"/>
</dbReference>
<dbReference type="SUPFAM" id="SSF56672">
    <property type="entry name" value="DNA/RNA polymerases"/>
    <property type="match status" value="1"/>
</dbReference>
<dbReference type="InterPro" id="IPR043502">
    <property type="entry name" value="DNA/RNA_pol_sf"/>
</dbReference>
<feature type="compositionally biased region" description="Polar residues" evidence="2">
    <location>
        <begin position="920"/>
        <end position="931"/>
    </location>
</feature>
<dbReference type="InterPro" id="IPR054722">
    <property type="entry name" value="PolX-like_BBD"/>
</dbReference>
<dbReference type="Pfam" id="PF22936">
    <property type="entry name" value="Pol_BBD"/>
    <property type="match status" value="1"/>
</dbReference>
<feature type="compositionally biased region" description="Low complexity" evidence="2">
    <location>
        <begin position="907"/>
        <end position="919"/>
    </location>
</feature>
<evidence type="ECO:0000259" key="3">
    <source>
        <dbReference type="PROSITE" id="PS50994"/>
    </source>
</evidence>
<dbReference type="SUPFAM" id="SSF53098">
    <property type="entry name" value="Ribonuclease H-like"/>
    <property type="match status" value="1"/>
</dbReference>
<feature type="compositionally biased region" description="Polar residues" evidence="2">
    <location>
        <begin position="868"/>
        <end position="879"/>
    </location>
</feature>
<evidence type="ECO:0000313" key="5">
    <source>
        <dbReference type="Proteomes" id="UP000242715"/>
    </source>
</evidence>
<dbReference type="InterPro" id="IPR025724">
    <property type="entry name" value="GAG-pre-integrase_dom"/>
</dbReference>
<dbReference type="PANTHER" id="PTHR11439:SF494">
    <property type="entry name" value="CYSTEINE-RICH RLK (RECEPTOR-LIKE PROTEIN KINASE) 8"/>
    <property type="match status" value="1"/>
</dbReference>
<evidence type="ECO:0000313" key="4">
    <source>
        <dbReference type="EMBL" id="GAU46782.1"/>
    </source>
</evidence>
<keyword evidence="5" id="KW-1185">Reference proteome</keyword>
<dbReference type="OrthoDB" id="985788at2759"/>
<dbReference type="InterPro" id="IPR029472">
    <property type="entry name" value="Copia-like_N"/>
</dbReference>
<dbReference type="Proteomes" id="UP000242715">
    <property type="component" value="Unassembled WGS sequence"/>
</dbReference>
<dbReference type="Pfam" id="PF13976">
    <property type="entry name" value="gag_pre-integrs"/>
    <property type="match status" value="1"/>
</dbReference>
<feature type="domain" description="Integrase catalytic" evidence="3">
    <location>
        <begin position="586"/>
        <end position="750"/>
    </location>
</feature>
<dbReference type="Pfam" id="PF07727">
    <property type="entry name" value="RVT_2"/>
    <property type="match status" value="1"/>
</dbReference>
<feature type="region of interest" description="Disordered" evidence="2">
    <location>
        <begin position="316"/>
        <end position="341"/>
    </location>
</feature>
<feature type="compositionally biased region" description="Polar residues" evidence="2">
    <location>
        <begin position="841"/>
        <end position="853"/>
    </location>
</feature>
<dbReference type="Pfam" id="PF25597">
    <property type="entry name" value="SH3_retrovirus"/>
    <property type="match status" value="1"/>
</dbReference>
<dbReference type="InterPro" id="IPR013103">
    <property type="entry name" value="RVT_2"/>
</dbReference>
<dbReference type="InterPro" id="IPR057670">
    <property type="entry name" value="SH3_retrovirus"/>
</dbReference>
<sequence>MTRSNAGTSTTAPYVPPPDPSQIPGNIYYVHSSDGPSSVAVTPVLTHSNYHAWARSMRRALGAKNKFDFVDGSIPIPDPFDPSFKAWSRCNMLVHSWIMNSVEESIAQSIVFLDNALDVWIELKERFSHGDFIRISELQVEIYGLKQGNRSVSEFFTALRILWEEFEIYLPAPVCNCPRKCVCVTGVSNARTQHDLLRTIRFLTGLNDNFDMVRSQILLMDPLPPINKVFSMVIQHERQFTPLQAVLDVEDSKVSVNASDSRRSQGRGRSGFNSQYNSGFNPQYNNKKKVCTYCGKENHVVENCYKKHGFPPHYGRGSTANNANAGELMDNDDARSTRGSDSFSFTKAQYEQLVNLLQTSASTSSAGPSTSINGASTSYLAKAGNTNSVFSCNHFSYGAWIIDSGASDHICSSLSMLTDHHDINPIQVKMPNGTIAYAKQAGSVQLGPNFIIDNVLLVPEFSLNLLSVPRLTHNSKFVVLFDNLDCLIQEKKSLKMIGSGELIEGLYYLTNKPQPVSANSSISINPSSNIHIPKQALWHFRLGHLSHARLLLMQSSFPFVTIDEHAVCDICHLARHKKLTYKLSVNKASHCGELIHFDIWGPTSIHSIHGHRYFLTAIDDFSRFTWVILLKSKAEVSSLVIQFITMIEKQFNTIVRTIRTDNGPEFLIPEFYASKGINHQTSCVETPQQNGRVERKHQHLLNVGRSLLFQSKLPKKFWSYAVSHATYIINRVCTPLLQNKSPYHLLYNKPPDLEQLKVFGSLCYASTLQNQRTKLDPRARKCIFLGYKSGMKGVILYDIHNHNIFVSRNITHYDHILPYASSSYSIPWSYHSPNIDPFITPPTSNSGSSSIPHSTDHIHFNTPMCDQENPSQPSSQTPSDLFVPQVTDNDIVSSQPSIPHQPHDTHSPLPTTNLPSPSHNSIPQTRQSTRMSVKPKHLSDYVCNLSVDSSPPSSPGILYPISSFHSYSNISSKFRNYALSITASVEPRDYKEASQQQCWVDAMNNEIQALQHNKTWCYVTPPAHIKPIGCKWVYKVKHKADGSVERYKARLVAKGYNQVEGLDFFDTFSPVAKITTVRTLIALASIRSWHLNQMDVNNAFLHGDLQEDVYMEVPQGVNSPKPHQVCKLLKSLYGLKQASRKWYEKLTSLLLKEGYTQASSDHSLFTLKHGSDFTALLVYVDDIILAGNSLQEFARIKLIMDNAFKIKDLGPLKYFLGIEVAHSKQGISICQRKYCLDLLKDTGLLGSKPAPTPLDPSIKLHQDSSPAYDDVGGYRRLIGKLLYLTTTRPDISFAIQQLSQFLSSPTTTHFDTACRVVRYLKGSPGRGLFFPRQSPLQLLGFADADWANCADTRRSTSGYCFFIGSSLISWRAKKQNTVSRSSSEAEYRSLSFASCELQWIVYLLKDLSIDCERPPVLYCDNQSAIHIASNPVFHERTKHLEIDCHLVRDKVQSGVFKLLPISTKAQLADFFTKALPPKVFNSFLSKLNMLNIFHVPACGRLLNEEDNDQMNQ</sequence>
<proteinExistence type="predicted"/>
<dbReference type="Gene3D" id="3.30.420.10">
    <property type="entry name" value="Ribonuclease H-like superfamily/Ribonuclease H"/>
    <property type="match status" value="1"/>
</dbReference>
<dbReference type="InterPro" id="IPR012337">
    <property type="entry name" value="RNaseH-like_sf"/>
</dbReference>
<dbReference type="GO" id="GO:0003676">
    <property type="term" value="F:nucleic acid binding"/>
    <property type="evidence" value="ECO:0007669"/>
    <property type="project" value="InterPro"/>
</dbReference>
<protein>
    <recommendedName>
        <fullName evidence="3">Integrase catalytic domain-containing protein</fullName>
    </recommendedName>
</protein>
<dbReference type="PROSITE" id="PS50994">
    <property type="entry name" value="INTEGRASE"/>
    <property type="match status" value="1"/>
</dbReference>
<dbReference type="InterPro" id="IPR036397">
    <property type="entry name" value="RNaseH_sf"/>
</dbReference>
<feature type="compositionally biased region" description="Polar residues" evidence="2">
    <location>
        <begin position="886"/>
        <end position="898"/>
    </location>
</feature>
<dbReference type="EMBL" id="DF974252">
    <property type="protein sequence ID" value="GAU46782.1"/>
    <property type="molecule type" value="Genomic_DNA"/>
</dbReference>
<feature type="region of interest" description="Disordered" evidence="2">
    <location>
        <begin position="839"/>
        <end position="933"/>
    </location>
</feature>
<feature type="region of interest" description="Disordered" evidence="2">
    <location>
        <begin position="256"/>
        <end position="280"/>
    </location>
</feature>